<dbReference type="InterPro" id="IPR052366">
    <property type="entry name" value="GTP_Pyrophosphokinase"/>
</dbReference>
<keyword evidence="4" id="KW-1185">Reference proteome</keyword>
<gene>
    <name evidence="3" type="ORF">B5P37_04435</name>
</gene>
<evidence type="ECO:0000313" key="4">
    <source>
        <dbReference type="Proteomes" id="UP000242864"/>
    </source>
</evidence>
<proteinExistence type="predicted"/>
<dbReference type="PANTHER" id="PTHR47837:SF2">
    <property type="entry name" value="GTP PYROPHOSPHOKINASE YWAC"/>
    <property type="match status" value="1"/>
</dbReference>
<accession>A0AAC9RVK5</accession>
<dbReference type="Gene3D" id="1.10.287.860">
    <property type="entry name" value="Nucleotidyltransferase"/>
    <property type="match status" value="1"/>
</dbReference>
<dbReference type="SMART" id="SM00954">
    <property type="entry name" value="RelA_SpoT"/>
    <property type="match status" value="1"/>
</dbReference>
<dbReference type="PANTHER" id="PTHR47837">
    <property type="entry name" value="GTP PYROPHOSPHOKINASE YJBM"/>
    <property type="match status" value="1"/>
</dbReference>
<evidence type="ECO:0000256" key="1">
    <source>
        <dbReference type="ARBA" id="ARBA00004976"/>
    </source>
</evidence>
<evidence type="ECO:0000259" key="2">
    <source>
        <dbReference type="SMART" id="SM00954"/>
    </source>
</evidence>
<dbReference type="Proteomes" id="UP000242864">
    <property type="component" value="Chromosome"/>
</dbReference>
<feature type="domain" description="RelA/SpoT" evidence="2">
    <location>
        <begin position="77"/>
        <end position="200"/>
    </location>
</feature>
<sequence>MFVEKNAAYNLENLKQEVAKYTNRDLNGTEELDRVIEFVELGYLYRAALEEISTKLRILDEDFQIKNAHNPIHHIERRVKEIPSLLQKLKRKDLELTAEAAKTHIMDIAGIRVVCNYIEDIYTVERLLLQQTDIQLLKRKDYIDSPKENGYRSLHIVISVPIFLSDGVVEAPVEVQLRTIGMDMWASLEHQLHYKNTSGDTAAYRETLKICAQSIGEVEQKMQHIHLNIQHDEGHRHYDH</sequence>
<dbReference type="Pfam" id="PF04607">
    <property type="entry name" value="RelA_SpoT"/>
    <property type="match status" value="1"/>
</dbReference>
<dbReference type="SUPFAM" id="SSF81301">
    <property type="entry name" value="Nucleotidyltransferase"/>
    <property type="match status" value="1"/>
</dbReference>
<dbReference type="EMBL" id="CP020773">
    <property type="protein sequence ID" value="ARJ50617.1"/>
    <property type="molecule type" value="Genomic_DNA"/>
</dbReference>
<dbReference type="InterPro" id="IPR043519">
    <property type="entry name" value="NT_sf"/>
</dbReference>
<organism evidence="3 4">
    <name type="scientific">Staphylococcus lutrae</name>
    <dbReference type="NCBI Taxonomy" id="155085"/>
    <lineage>
        <taxon>Bacteria</taxon>
        <taxon>Bacillati</taxon>
        <taxon>Bacillota</taxon>
        <taxon>Bacilli</taxon>
        <taxon>Bacillales</taxon>
        <taxon>Staphylococcaceae</taxon>
        <taxon>Staphylococcus</taxon>
    </lineage>
</organism>
<dbReference type="GO" id="GO:0015969">
    <property type="term" value="P:guanosine tetraphosphate metabolic process"/>
    <property type="evidence" value="ECO:0007669"/>
    <property type="project" value="InterPro"/>
</dbReference>
<dbReference type="Gene3D" id="3.30.460.10">
    <property type="entry name" value="Beta Polymerase, domain 2"/>
    <property type="match status" value="1"/>
</dbReference>
<dbReference type="KEGG" id="slz:B5P37_04435"/>
<reference evidence="3 4" key="1">
    <citation type="submission" date="2017-04" db="EMBL/GenBank/DDBJ databases">
        <authorList>
            <person name="Veseli I.A."/>
            <person name="Tang C."/>
            <person name="Pombert J.-F."/>
        </authorList>
    </citation>
    <scope>NUCLEOTIDE SEQUENCE [LARGE SCALE GENOMIC DNA]</scope>
    <source>
        <strain evidence="3 4">ATCC 700373</strain>
    </source>
</reference>
<name>A0AAC9RVK5_9STAP</name>
<dbReference type="AlphaFoldDB" id="A0AAC9RVK5"/>
<evidence type="ECO:0000313" key="3">
    <source>
        <dbReference type="EMBL" id="ARJ50617.1"/>
    </source>
</evidence>
<dbReference type="CDD" id="cd05399">
    <property type="entry name" value="NT_Rel-Spo_like"/>
    <property type="match status" value="1"/>
</dbReference>
<dbReference type="RefSeq" id="WP_085237095.1">
    <property type="nucleotide sequence ID" value="NZ_CP020773.1"/>
</dbReference>
<comment type="pathway">
    <text evidence="1">Purine metabolism; ppGpp biosynthesis; ppGpp from GTP: step 1/2.</text>
</comment>
<protein>
    <submittedName>
        <fullName evidence="3">GTP pyrophosphokinase</fullName>
    </submittedName>
</protein>
<dbReference type="InterPro" id="IPR007685">
    <property type="entry name" value="RelA_SpoT"/>
</dbReference>